<dbReference type="Proteomes" id="UP000295500">
    <property type="component" value="Unassembled WGS sequence"/>
</dbReference>
<sequence>MNNDIIKLLNIKDAGINGGCGHFLGLPMQLIQENACILPGSNNLVFPSF</sequence>
<protein>
    <submittedName>
        <fullName evidence="1">Uncharacterized protein</fullName>
    </submittedName>
</protein>
<reference evidence="1 2" key="1">
    <citation type="submission" date="2019-03" db="EMBL/GenBank/DDBJ databases">
        <title>Genomic Encyclopedia of Type Strains, Phase IV (KMG-IV): sequencing the most valuable type-strain genomes for metagenomic binning, comparative biology and taxonomic classification.</title>
        <authorList>
            <person name="Goeker M."/>
        </authorList>
    </citation>
    <scope>NUCLEOTIDE SEQUENCE [LARGE SCALE GENOMIC DNA]</scope>
    <source>
        <strain evidence="1 2">DSM 28287</strain>
    </source>
</reference>
<dbReference type="AlphaFoldDB" id="A0A4R6Q5B9"/>
<organism evidence="1 2">
    <name type="scientific">Aminicella lysinilytica</name>
    <dbReference type="NCBI Taxonomy" id="433323"/>
    <lineage>
        <taxon>Bacteria</taxon>
        <taxon>Bacillati</taxon>
        <taxon>Bacillota</taxon>
        <taxon>Clostridia</taxon>
        <taxon>Peptostreptococcales</taxon>
        <taxon>Anaerovoracaceae</taxon>
        <taxon>Aminicella</taxon>
    </lineage>
</organism>
<keyword evidence="2" id="KW-1185">Reference proteome</keyword>
<comment type="caution">
    <text evidence="1">The sequence shown here is derived from an EMBL/GenBank/DDBJ whole genome shotgun (WGS) entry which is preliminary data.</text>
</comment>
<evidence type="ECO:0000313" key="2">
    <source>
        <dbReference type="Proteomes" id="UP000295500"/>
    </source>
</evidence>
<evidence type="ECO:0000313" key="1">
    <source>
        <dbReference type="EMBL" id="TDP57277.1"/>
    </source>
</evidence>
<proteinExistence type="predicted"/>
<gene>
    <name evidence="1" type="ORF">EV211_1131</name>
</gene>
<dbReference type="EMBL" id="SNXO01000013">
    <property type="protein sequence ID" value="TDP57277.1"/>
    <property type="molecule type" value="Genomic_DNA"/>
</dbReference>
<name>A0A4R6Q5B9_9FIRM</name>
<accession>A0A4R6Q5B9</accession>
<feature type="non-terminal residue" evidence="1">
    <location>
        <position position="49"/>
    </location>
</feature>